<dbReference type="Proteomes" id="UP000237230">
    <property type="component" value="Unassembled WGS sequence"/>
</dbReference>
<comment type="caution">
    <text evidence="1">The sequence shown here is derived from an EMBL/GenBank/DDBJ whole genome shotgun (WGS) entry which is preliminary data.</text>
</comment>
<dbReference type="GeneID" id="45733619"/>
<evidence type="ECO:0000313" key="5">
    <source>
        <dbReference type="EMBL" id="POG04872.1"/>
    </source>
</evidence>
<dbReference type="AlphaFoldDB" id="A0A179RR47"/>
<dbReference type="EMBL" id="NFSB01000077">
    <property type="protein sequence ID" value="OUM31748.1"/>
    <property type="molecule type" value="Genomic_DNA"/>
</dbReference>
<proteinExistence type="predicted"/>
<dbReference type="EMBL" id="WOWR01000032">
    <property type="protein sequence ID" value="KAF0253007.1"/>
    <property type="molecule type" value="Genomic_DNA"/>
</dbReference>
<organism evidence="1 8">
    <name type="scientific">Pseudomonas putida</name>
    <name type="common">Arthrobacter siderocapsulatus</name>
    <dbReference type="NCBI Taxonomy" id="303"/>
    <lineage>
        <taxon>Bacteria</taxon>
        <taxon>Pseudomonadati</taxon>
        <taxon>Pseudomonadota</taxon>
        <taxon>Gammaproteobacteria</taxon>
        <taxon>Pseudomonadales</taxon>
        <taxon>Pseudomonadaceae</taxon>
        <taxon>Pseudomonas</taxon>
    </lineage>
</organism>
<gene>
    <name evidence="4" type="ORF">B8W72_14665</name>
    <name evidence="5" type="ORF">BGP84_18410</name>
    <name evidence="1" type="ORF">GN299_20755</name>
    <name evidence="2" type="ORF">IR015_14600</name>
    <name evidence="3" type="ORF">JEU22_07945</name>
</gene>
<reference evidence="3" key="6">
    <citation type="submission" date="2020-12" db="EMBL/GenBank/DDBJ databases">
        <title>Enhanced detection system for hospital associated transmission using whole genome sequencing surveillance.</title>
        <authorList>
            <person name="Harrison L.H."/>
            <person name="Van Tyne D."/>
            <person name="Marsh J.W."/>
            <person name="Griffith M.P."/>
            <person name="Snyder D.J."/>
            <person name="Cooper V.S."/>
            <person name="Mustapha M."/>
        </authorList>
    </citation>
    <scope>NUCLEOTIDE SEQUENCE</scope>
    <source>
        <strain evidence="3">PSB00042</strain>
    </source>
</reference>
<dbReference type="EMBL" id="JADLKB010000014">
    <property type="protein sequence ID" value="MBF8736634.1"/>
    <property type="molecule type" value="Genomic_DNA"/>
</dbReference>
<sequence length="280" mass="31236">MSEREGVLARAPLIYALSVIRFAPILKLPKLIPDIQHTIRQSLPGFFQMVKGVPPGVMHSGEPNSWAFLNRDADYACVLAMDHMILQSTNYLHFDNHLALFRECIEALVGQAGALDITAIGMRYVDKIEPAEGETLADYLPEAMLPLKCDELAAHGKVPKEQLGISTTTYHLDPEYLHIRCWRQTGMWIPEDLVEPAMVFEIAKQSRNSSKHGAPLQGAFVPVSENGALLDTDAHWPLQLAERLGTEEICTRLDGLHKTANFAFRTVAKDHAFEVWGKAK</sequence>
<dbReference type="Proteomes" id="UP000637061">
    <property type="component" value="Unassembled WGS sequence"/>
</dbReference>
<evidence type="ECO:0000313" key="1">
    <source>
        <dbReference type="EMBL" id="KAF0253007.1"/>
    </source>
</evidence>
<evidence type="ECO:0000313" key="6">
    <source>
        <dbReference type="Proteomes" id="UP000196082"/>
    </source>
</evidence>
<evidence type="ECO:0000313" key="2">
    <source>
        <dbReference type="EMBL" id="MBF8736634.1"/>
    </source>
</evidence>
<dbReference type="Proteomes" id="UP000196082">
    <property type="component" value="Unassembled WGS sequence"/>
</dbReference>
<reference evidence="2" key="5">
    <citation type="submission" date="2020-10" db="EMBL/GenBank/DDBJ databases">
        <title>Genome sequences of Pseudomonas isolates.</title>
        <authorList>
            <person name="Wessels L."/>
            <person name="Reich F."/>
            <person name="Hammerl J."/>
        </authorList>
    </citation>
    <scope>NUCLEOTIDE SEQUENCE</scope>
    <source>
        <strain evidence="2">20-MO00640-0</strain>
    </source>
</reference>
<dbReference type="OrthoDB" id="9128512at2"/>
<reference evidence="5 7" key="3">
    <citation type="submission" date="2018-03" db="EMBL/GenBank/DDBJ databases">
        <title>Draft genome of Pseudomonas putida strain KH-21-114.</title>
        <authorList>
            <person name="Yoshizawa S."/>
            <person name="Khan N.H."/>
            <person name="Nishimura M."/>
            <person name="Chiura H.X."/>
            <person name="Ogura Y."/>
            <person name="Hayashi T."/>
            <person name="Kogure K."/>
        </authorList>
    </citation>
    <scope>NUCLEOTIDE SEQUENCE [LARGE SCALE GENOMIC DNA]</scope>
    <source>
        <strain evidence="5 7">KH-21-114</strain>
    </source>
</reference>
<evidence type="ECO:0000313" key="7">
    <source>
        <dbReference type="Proteomes" id="UP000237230"/>
    </source>
</evidence>
<dbReference type="NCBIfam" id="TIGR04255">
    <property type="entry name" value="sporadTIGR04255"/>
    <property type="match status" value="1"/>
</dbReference>
<evidence type="ECO:0000313" key="3">
    <source>
        <dbReference type="EMBL" id="MBI6883840.1"/>
    </source>
</evidence>
<evidence type="ECO:0000313" key="4">
    <source>
        <dbReference type="EMBL" id="OUM31748.1"/>
    </source>
</evidence>
<reference evidence="5 7" key="1">
    <citation type="submission" date="2016-08" db="EMBL/GenBank/DDBJ databases">
        <authorList>
            <person name="Seilhamer J.J."/>
        </authorList>
    </citation>
    <scope>NUCLEOTIDE SEQUENCE [LARGE SCALE GENOMIC DNA]</scope>
    <source>
        <strain evidence="5 7">KH-21-114</strain>
    </source>
</reference>
<dbReference type="EMBL" id="JAEHTE010000005">
    <property type="protein sequence ID" value="MBI6883840.1"/>
    <property type="molecule type" value="Genomic_DNA"/>
</dbReference>
<reference evidence="1 8" key="4">
    <citation type="submission" date="2019-12" db="EMBL/GenBank/DDBJ databases">
        <authorList>
            <person name="Woiski C."/>
        </authorList>
    </citation>
    <scope>NUCLEOTIDE SEQUENCE [LARGE SCALE GENOMIC DNA]</scope>
    <source>
        <strain evidence="1 8">BOE100</strain>
    </source>
</reference>
<reference evidence="4 6" key="2">
    <citation type="submission" date="2017-05" db="EMBL/GenBank/DDBJ databases">
        <title>Whole genome sequence of Pseudomonas putida isolate 1312 commercialized as a biostimulant.</title>
        <authorList>
            <person name="Crovadore J."/>
            <person name="Blanc P."/>
            <person name="Chablais R."/>
            <person name="Cochard B."/>
            <person name="Grizard D."/>
            <person name="Lefort F."/>
        </authorList>
    </citation>
    <scope>NUCLEOTIDE SEQUENCE [LARGE SCALE GENOMIC DNA]</scope>
    <source>
        <strain evidence="4 6">1312</strain>
    </source>
</reference>
<accession>A0A179RR47</accession>
<name>A0A179RR47_PSEPU</name>
<protein>
    <submittedName>
        <fullName evidence="1">TIGR04255 family protein</fullName>
    </submittedName>
</protein>
<dbReference type="InterPro" id="IPR026349">
    <property type="entry name" value="CHP04255"/>
</dbReference>
<evidence type="ECO:0000313" key="8">
    <source>
        <dbReference type="Proteomes" id="UP000442695"/>
    </source>
</evidence>
<dbReference type="Proteomes" id="UP000639504">
    <property type="component" value="Unassembled WGS sequence"/>
</dbReference>
<dbReference type="Proteomes" id="UP000442695">
    <property type="component" value="Unassembled WGS sequence"/>
</dbReference>
<dbReference type="RefSeq" id="WP_010951432.1">
    <property type="nucleotide sequence ID" value="NZ_BSKE01000001.1"/>
</dbReference>
<dbReference type="EMBL" id="MINH01000021">
    <property type="protein sequence ID" value="POG04872.1"/>
    <property type="molecule type" value="Genomic_DNA"/>
</dbReference>